<sequence length="502" mass="54154">GGGLRWFLYRRRCRLSLLLSLFPSFPLSRLILPLSNSADILSVVVSLPSLASLSGGEVSGAVVRRGWKSEAWRLFQGVSDGAPVVVLWVSDASFGLWSMTRTLVLGWGCSSLRSLSRSICLSSPVRGGWSWSRFWISIGCSGGGDDSLPAVVVVILGLQSRWQRVLLAPLQIGCSSAVSCPLVLVIFPVQSLFGGRSFDRLWFVGSPPRCSPIVVYCDLFIPMVSLLLQVVGLCSEAIFWRRVPGQAIIYRLVLICLLVLSLETPDPARTTLKSAAEASPTFLSTPPSNKTKKKKEREMRKLSSKSDHELGVASSVASLMIGSKALISSSVRASTSVLFSSHPRDLRNSASFSSGRSVDSKTLTLSAVSETFSTLSMTMSSLSTLEGSLATSSLEMVQELVEMESFFSGGMFTEDPLSSLGLFVLCAEVVDSADGAAIIWLAAAARLLFVGRGLGDSLTAELEGRLPSRKEDCRWVFLNEARPVSPLRAIGLVLDLSEELRT</sequence>
<proteinExistence type="predicted"/>
<dbReference type="Proteomes" id="UP000824890">
    <property type="component" value="Unassembled WGS sequence"/>
</dbReference>
<dbReference type="EMBL" id="JAGKQM010000013">
    <property type="protein sequence ID" value="KAH0890333.1"/>
    <property type="molecule type" value="Genomic_DNA"/>
</dbReference>
<gene>
    <name evidence="2" type="ORF">HID58_052762</name>
</gene>
<evidence type="ECO:0000313" key="3">
    <source>
        <dbReference type="Proteomes" id="UP000824890"/>
    </source>
</evidence>
<comment type="caution">
    <text evidence="2">The sequence shown here is derived from an EMBL/GenBank/DDBJ whole genome shotgun (WGS) entry which is preliminary data.</text>
</comment>
<evidence type="ECO:0000313" key="2">
    <source>
        <dbReference type="EMBL" id="KAH0890333.1"/>
    </source>
</evidence>
<evidence type="ECO:0000256" key="1">
    <source>
        <dbReference type="SAM" id="MobiDB-lite"/>
    </source>
</evidence>
<accession>A0ABQ8ADJ7</accession>
<name>A0ABQ8ADJ7_BRANA</name>
<keyword evidence="3" id="KW-1185">Reference proteome</keyword>
<reference evidence="2 3" key="1">
    <citation type="submission" date="2021-05" db="EMBL/GenBank/DDBJ databases">
        <title>Genome Assembly of Synthetic Allotetraploid Brassica napus Reveals Homoeologous Exchanges between Subgenomes.</title>
        <authorList>
            <person name="Davis J.T."/>
        </authorList>
    </citation>
    <scope>NUCLEOTIDE SEQUENCE [LARGE SCALE GENOMIC DNA]</scope>
    <source>
        <strain evidence="3">cv. Da-Ae</strain>
        <tissue evidence="2">Seedling</tissue>
    </source>
</reference>
<protein>
    <submittedName>
        <fullName evidence="2">Uncharacterized protein</fullName>
    </submittedName>
</protein>
<feature type="non-terminal residue" evidence="2">
    <location>
        <position position="1"/>
    </location>
</feature>
<organism evidence="2 3">
    <name type="scientific">Brassica napus</name>
    <name type="common">Rape</name>
    <dbReference type="NCBI Taxonomy" id="3708"/>
    <lineage>
        <taxon>Eukaryota</taxon>
        <taxon>Viridiplantae</taxon>
        <taxon>Streptophyta</taxon>
        <taxon>Embryophyta</taxon>
        <taxon>Tracheophyta</taxon>
        <taxon>Spermatophyta</taxon>
        <taxon>Magnoliopsida</taxon>
        <taxon>eudicotyledons</taxon>
        <taxon>Gunneridae</taxon>
        <taxon>Pentapetalae</taxon>
        <taxon>rosids</taxon>
        <taxon>malvids</taxon>
        <taxon>Brassicales</taxon>
        <taxon>Brassicaceae</taxon>
        <taxon>Brassiceae</taxon>
        <taxon>Brassica</taxon>
    </lineage>
</organism>
<feature type="region of interest" description="Disordered" evidence="1">
    <location>
        <begin position="275"/>
        <end position="304"/>
    </location>
</feature>